<dbReference type="EMBL" id="JAPKHW010000033">
    <property type="protein sequence ID" value="MCX4149776.1"/>
    <property type="molecule type" value="Genomic_DNA"/>
</dbReference>
<organism evidence="5 7">
    <name type="scientific">Paraburkholderia madseniana</name>
    <dbReference type="NCBI Taxonomy" id="2599607"/>
    <lineage>
        <taxon>Bacteria</taxon>
        <taxon>Pseudomonadati</taxon>
        <taxon>Pseudomonadota</taxon>
        <taxon>Betaproteobacteria</taxon>
        <taxon>Burkholderiales</taxon>
        <taxon>Burkholderiaceae</taxon>
        <taxon>Paraburkholderia</taxon>
    </lineage>
</organism>
<dbReference type="NCBIfam" id="NF004636">
    <property type="entry name" value="PRK05985.1"/>
    <property type="match status" value="1"/>
</dbReference>
<dbReference type="PANTHER" id="PTHR32027">
    <property type="entry name" value="CYTOSINE DEAMINASE"/>
    <property type="match status" value="1"/>
</dbReference>
<keyword evidence="6" id="KW-1185">Reference proteome</keyword>
<dbReference type="GO" id="GO:0019239">
    <property type="term" value="F:deaminase activity"/>
    <property type="evidence" value="ECO:0007669"/>
    <property type="project" value="UniProtKB-ARBA"/>
</dbReference>
<dbReference type="GO" id="GO:0016814">
    <property type="term" value="F:hydrolase activity, acting on carbon-nitrogen (but not peptide) bonds, in cyclic amidines"/>
    <property type="evidence" value="ECO:0007669"/>
    <property type="project" value="UniProtKB-ARBA"/>
</dbReference>
<name>A0AAP5ES56_9BURK</name>
<feature type="domain" description="Amidohydrolase 3" evidence="3">
    <location>
        <begin position="40"/>
        <end position="376"/>
    </location>
</feature>
<evidence type="ECO:0000259" key="3">
    <source>
        <dbReference type="Pfam" id="PF07969"/>
    </source>
</evidence>
<dbReference type="SUPFAM" id="SSF51338">
    <property type="entry name" value="Composite domain of metallo-dependent hydrolases"/>
    <property type="match status" value="1"/>
</dbReference>
<dbReference type="FunFam" id="3.20.20.140:FF:000019">
    <property type="entry name" value="Cytosine deaminase"/>
    <property type="match status" value="1"/>
</dbReference>
<dbReference type="PANTHER" id="PTHR32027:SF9">
    <property type="entry name" value="BLL3847 PROTEIN"/>
    <property type="match status" value="1"/>
</dbReference>
<dbReference type="InterPro" id="IPR011059">
    <property type="entry name" value="Metal-dep_hydrolase_composite"/>
</dbReference>
<dbReference type="RefSeq" id="WP_266260598.1">
    <property type="nucleotide sequence ID" value="NZ_JAMXWF010000033.1"/>
</dbReference>
<comment type="caution">
    <text evidence="5">The sequence shown here is derived from an EMBL/GenBank/DDBJ whole genome shotgun (WGS) entry which is preliminary data.</text>
</comment>
<dbReference type="Gene3D" id="2.30.40.10">
    <property type="entry name" value="Urease, subunit C, domain 1"/>
    <property type="match status" value="1"/>
</dbReference>
<evidence type="ECO:0000313" key="6">
    <source>
        <dbReference type="Proteomes" id="UP001209412"/>
    </source>
</evidence>
<keyword evidence="2" id="KW-0378">Hydrolase</keyword>
<dbReference type="EMBL" id="JAMXWF010000033">
    <property type="protein sequence ID" value="MDQ6411594.1"/>
    <property type="molecule type" value="Genomic_DNA"/>
</dbReference>
<dbReference type="Gene3D" id="3.20.20.140">
    <property type="entry name" value="Metal-dependent hydrolases"/>
    <property type="match status" value="1"/>
</dbReference>
<dbReference type="CDD" id="cd01293">
    <property type="entry name" value="Bact_CD"/>
    <property type="match status" value="1"/>
</dbReference>
<dbReference type="SUPFAM" id="SSF51556">
    <property type="entry name" value="Metallo-dependent hydrolases"/>
    <property type="match status" value="1"/>
</dbReference>
<proteinExistence type="predicted"/>
<dbReference type="Proteomes" id="UP001209412">
    <property type="component" value="Unassembled WGS sequence"/>
</dbReference>
<keyword evidence="1" id="KW-0479">Metal-binding</keyword>
<reference evidence="5" key="1">
    <citation type="submission" date="2022-06" db="EMBL/GenBank/DDBJ databases">
        <title>PHB producers.</title>
        <authorList>
            <person name="Besaury L."/>
        </authorList>
    </citation>
    <scope>NUCLEOTIDE SEQUENCE</scope>
    <source>
        <strain evidence="5 6">SEWS6</strain>
    </source>
</reference>
<accession>A0AAP5ES56</accession>
<dbReference type="AlphaFoldDB" id="A0AAP5ES56"/>
<dbReference type="Pfam" id="PF07969">
    <property type="entry name" value="Amidohydro_3"/>
    <property type="match status" value="1"/>
</dbReference>
<dbReference type="InterPro" id="IPR013108">
    <property type="entry name" value="Amidohydro_3"/>
</dbReference>
<evidence type="ECO:0000256" key="2">
    <source>
        <dbReference type="ARBA" id="ARBA00022801"/>
    </source>
</evidence>
<evidence type="ECO:0000256" key="1">
    <source>
        <dbReference type="ARBA" id="ARBA00022723"/>
    </source>
</evidence>
<dbReference type="InterPro" id="IPR032466">
    <property type="entry name" value="Metal_Hydrolase"/>
</dbReference>
<dbReference type="InterPro" id="IPR052349">
    <property type="entry name" value="Metallo-hydrolase_Enzymes"/>
</dbReference>
<gene>
    <name evidence="5" type="ORF">NIE36_31040</name>
    <name evidence="4" type="ORF">OSB80_31105</name>
</gene>
<dbReference type="GO" id="GO:0046872">
    <property type="term" value="F:metal ion binding"/>
    <property type="evidence" value="ECO:0007669"/>
    <property type="project" value="UniProtKB-KW"/>
</dbReference>
<evidence type="ECO:0000313" key="4">
    <source>
        <dbReference type="EMBL" id="MCX4149776.1"/>
    </source>
</evidence>
<dbReference type="Proteomes" id="UP001242288">
    <property type="component" value="Unassembled WGS sequence"/>
</dbReference>
<evidence type="ECO:0000313" key="5">
    <source>
        <dbReference type="EMBL" id="MDQ6411594.1"/>
    </source>
</evidence>
<sequence>MFDRVFVNAVDADGNPLNLAVRERRFVAIGPERSAIGGAEVVDLAGHLVLPGFVDGHIHLDKSFVGDRWRPHRHVASLRERLAIEKQELASAAPIVERADALIRQAASYGTIAMRSHVDVDATTGLTNLHAVMEAREKWLGVVDIELVAFPQAGVVSCPGTAEVLDAAAREGAQVVGGIDPTTLDGDAEGQLDIVFGIAEKRGVKIDIHLHEPGQQGIEQLHRIAARTHASGLNGRVSVSHAYGLGDVAPEVVDRVAAALAEAGVSIMTNAPGDRAFPPILQLRAAGVRVFAGNDNIQDAWWPYGNGDMLQRAMLVGYRSGFYTDEELRVALHMATEAGAAVLEKSSYGLKVGNEATFVVVKAPNAAAAVAAARADRAIVRSGQFWGDSSRLLFKVTTAGQGFVD</sequence>
<evidence type="ECO:0000313" key="7">
    <source>
        <dbReference type="Proteomes" id="UP001242288"/>
    </source>
</evidence>
<protein>
    <submittedName>
        <fullName evidence="5">Amidohydrolase family protein</fullName>
    </submittedName>
</protein>